<dbReference type="InterPro" id="IPR045864">
    <property type="entry name" value="aa-tRNA-synth_II/BPL/LPL"/>
</dbReference>
<dbReference type="InterPro" id="IPR050339">
    <property type="entry name" value="CC_SR_Kinase"/>
</dbReference>
<name>A0A8H6Q1G5_9EURO</name>
<keyword evidence="2" id="KW-0723">Serine/threonine-protein kinase</keyword>
<gene>
    <name evidence="16" type="ORF">CNMCM5623_009536</name>
</gene>
<keyword evidence="6 11" id="KW-0067">ATP-binding</keyword>
<evidence type="ECO:0000256" key="3">
    <source>
        <dbReference type="ARBA" id="ARBA00022679"/>
    </source>
</evidence>
<organism evidence="16 17">
    <name type="scientific">Aspergillus felis</name>
    <dbReference type="NCBI Taxonomy" id="1287682"/>
    <lineage>
        <taxon>Eukaryota</taxon>
        <taxon>Fungi</taxon>
        <taxon>Dikarya</taxon>
        <taxon>Ascomycota</taxon>
        <taxon>Pezizomycotina</taxon>
        <taxon>Eurotiomycetes</taxon>
        <taxon>Eurotiomycetidae</taxon>
        <taxon>Eurotiales</taxon>
        <taxon>Aspergillaceae</taxon>
        <taxon>Aspergillus</taxon>
        <taxon>Aspergillus subgen. Fumigati</taxon>
    </lineage>
</organism>
<feature type="compositionally biased region" description="Basic and acidic residues" evidence="13">
    <location>
        <begin position="184"/>
        <end position="200"/>
    </location>
</feature>
<dbReference type="PANTHER" id="PTHR11042">
    <property type="entry name" value="EUKARYOTIC TRANSLATION INITIATION FACTOR 2-ALPHA KINASE EIF2-ALPHA KINASE -RELATED"/>
    <property type="match status" value="1"/>
</dbReference>
<dbReference type="InterPro" id="IPR008271">
    <property type="entry name" value="Ser/Thr_kinase_AS"/>
</dbReference>
<dbReference type="GO" id="GO:0000077">
    <property type="term" value="P:DNA damage checkpoint signaling"/>
    <property type="evidence" value="ECO:0007669"/>
    <property type="project" value="InterPro"/>
</dbReference>
<evidence type="ECO:0000256" key="5">
    <source>
        <dbReference type="ARBA" id="ARBA00022777"/>
    </source>
</evidence>
<dbReference type="SUPFAM" id="SSF55681">
    <property type="entry name" value="Class II aaRS and biotin synthetases"/>
    <property type="match status" value="1"/>
</dbReference>
<evidence type="ECO:0000256" key="2">
    <source>
        <dbReference type="ARBA" id="ARBA00022527"/>
    </source>
</evidence>
<dbReference type="GO" id="GO:0005524">
    <property type="term" value="F:ATP binding"/>
    <property type="evidence" value="ECO:0007669"/>
    <property type="project" value="UniProtKB-UniRule"/>
</dbReference>
<dbReference type="InterPro" id="IPR011009">
    <property type="entry name" value="Kinase-like_dom_sf"/>
</dbReference>
<dbReference type="Gene3D" id="3.40.50.800">
    <property type="entry name" value="Anticodon-binding domain"/>
    <property type="match status" value="1"/>
</dbReference>
<feature type="binding site" evidence="11">
    <location>
        <position position="609"/>
    </location>
    <ligand>
        <name>ATP</name>
        <dbReference type="ChEBI" id="CHEBI:30616"/>
    </ligand>
</feature>
<feature type="domain" description="Protein kinase" evidence="14">
    <location>
        <begin position="224"/>
        <end position="540"/>
    </location>
</feature>
<feature type="compositionally biased region" description="Polar residues" evidence="13">
    <location>
        <begin position="24"/>
        <end position="35"/>
    </location>
</feature>
<dbReference type="CDD" id="cd14012">
    <property type="entry name" value="PK_eIF2AK_GCN2_rpt1"/>
    <property type="match status" value="1"/>
</dbReference>
<dbReference type="GO" id="GO:0009893">
    <property type="term" value="P:positive regulation of metabolic process"/>
    <property type="evidence" value="ECO:0007669"/>
    <property type="project" value="UniProtKB-ARBA"/>
</dbReference>
<reference evidence="16" key="1">
    <citation type="submission" date="2020-06" db="EMBL/GenBank/DDBJ databases">
        <title>Draft genome sequences of strains closely related to Aspergillus parafelis and Aspergillus hiratsukae.</title>
        <authorList>
            <person name="Dos Santos R.A.C."/>
            <person name="Rivero-Menendez O."/>
            <person name="Steenwyk J.L."/>
            <person name="Mead M.E."/>
            <person name="Goldman G.H."/>
            <person name="Alastruey-Izquierdo A."/>
            <person name="Rokas A."/>
        </authorList>
    </citation>
    <scope>NUCLEOTIDE SEQUENCE</scope>
    <source>
        <strain evidence="16">CNM-CM5623</strain>
    </source>
</reference>
<dbReference type="Pfam" id="PF05773">
    <property type="entry name" value="RWD"/>
    <property type="match status" value="1"/>
</dbReference>
<dbReference type="FunFam" id="1.10.510.10:FF:000822">
    <property type="entry name" value="Serine/threonine-protein kinase gcn2"/>
    <property type="match status" value="1"/>
</dbReference>
<dbReference type="EC" id="2.7.11.1" evidence="1"/>
<dbReference type="FunFam" id="1.10.510.10:FF:000821">
    <property type="entry name" value="Serine/threonine-protein kinase gcn2"/>
    <property type="match status" value="1"/>
</dbReference>
<dbReference type="CDD" id="cd23823">
    <property type="entry name" value="RWD_GCN2"/>
    <property type="match status" value="1"/>
</dbReference>
<dbReference type="SMART" id="SM00591">
    <property type="entry name" value="RWD"/>
    <property type="match status" value="1"/>
</dbReference>
<dbReference type="GO" id="GO:0110031">
    <property type="term" value="P:negative regulation of G2/MI transition of meiotic cell cycle"/>
    <property type="evidence" value="ECO:0007669"/>
    <property type="project" value="TreeGrafter"/>
</dbReference>
<dbReference type="FunFam" id="3.40.50.800:FF:000009">
    <property type="entry name" value="Eukaryotic translation initiation factor 2-alpha kinase"/>
    <property type="match status" value="1"/>
</dbReference>
<dbReference type="Pfam" id="PF12745">
    <property type="entry name" value="HGTP_anticodon2"/>
    <property type="match status" value="1"/>
</dbReference>
<proteinExistence type="inferred from homology"/>
<dbReference type="Proteomes" id="UP000654922">
    <property type="component" value="Unassembled WGS sequence"/>
</dbReference>
<dbReference type="InterPro" id="IPR016255">
    <property type="entry name" value="Gcn2"/>
</dbReference>
<dbReference type="Gene3D" id="3.30.200.20">
    <property type="entry name" value="Phosphorylase Kinase, domain 1"/>
    <property type="match status" value="1"/>
</dbReference>
<evidence type="ECO:0000256" key="1">
    <source>
        <dbReference type="ARBA" id="ARBA00012513"/>
    </source>
</evidence>
<dbReference type="GO" id="GO:0005737">
    <property type="term" value="C:cytoplasm"/>
    <property type="evidence" value="ECO:0007669"/>
    <property type="project" value="TreeGrafter"/>
</dbReference>
<comment type="caution">
    <text evidence="16">The sequence shown here is derived from an EMBL/GenBank/DDBJ whole genome shotgun (WGS) entry which is preliminary data.</text>
</comment>
<dbReference type="InterPro" id="IPR036621">
    <property type="entry name" value="Anticodon-bd_dom_sf"/>
</dbReference>
<evidence type="ECO:0000256" key="11">
    <source>
        <dbReference type="PIRSR" id="PIRSR000660-2"/>
    </source>
</evidence>
<feature type="domain" description="Protein kinase" evidence="14">
    <location>
        <begin position="580"/>
        <end position="946"/>
    </location>
</feature>
<protein>
    <recommendedName>
        <fullName evidence="1">non-specific serine/threonine protein kinase</fullName>
        <ecNumber evidence="1">2.7.11.1</ecNumber>
    </recommendedName>
</protein>
<feature type="region of interest" description="Disordered" evidence="13">
    <location>
        <begin position="1440"/>
        <end position="1465"/>
    </location>
</feature>
<dbReference type="FunFam" id="3.10.110.10:FF:000050">
    <property type="entry name" value="eIF-2-alpha kinase GCN2"/>
    <property type="match status" value="1"/>
</dbReference>
<dbReference type="Pfam" id="PF00069">
    <property type="entry name" value="Pkinase"/>
    <property type="match status" value="3"/>
</dbReference>
<dbReference type="CDD" id="cd14046">
    <property type="entry name" value="STKc_EIF2AK4_GCN2_rpt2"/>
    <property type="match status" value="1"/>
</dbReference>
<feature type="active site" description="Proton acceptor" evidence="10">
    <location>
        <position position="793"/>
    </location>
</feature>
<dbReference type="PROSITE" id="PS00107">
    <property type="entry name" value="PROTEIN_KINASE_ATP"/>
    <property type="match status" value="1"/>
</dbReference>
<evidence type="ECO:0000256" key="13">
    <source>
        <dbReference type="SAM" id="MobiDB-lite"/>
    </source>
</evidence>
<dbReference type="InterPro" id="IPR017441">
    <property type="entry name" value="Protein_kinase_ATP_BS"/>
</dbReference>
<dbReference type="InterPro" id="IPR000719">
    <property type="entry name" value="Prot_kinase_dom"/>
</dbReference>
<evidence type="ECO:0000256" key="7">
    <source>
        <dbReference type="ARBA" id="ARBA00037982"/>
    </source>
</evidence>
<evidence type="ECO:0000313" key="16">
    <source>
        <dbReference type="EMBL" id="KAF7165331.1"/>
    </source>
</evidence>
<dbReference type="Gene3D" id="1.10.510.10">
    <property type="entry name" value="Transferase(Phosphotransferase) domain 1"/>
    <property type="match status" value="2"/>
</dbReference>
<dbReference type="SUPFAM" id="SSF56112">
    <property type="entry name" value="Protein kinase-like (PK-like)"/>
    <property type="match status" value="2"/>
</dbReference>
<comment type="catalytic activity">
    <reaction evidence="8">
        <text>L-threonyl-[protein] + ATP = O-phospho-L-threonyl-[protein] + ADP + H(+)</text>
        <dbReference type="Rhea" id="RHEA:46608"/>
        <dbReference type="Rhea" id="RHEA-COMP:11060"/>
        <dbReference type="Rhea" id="RHEA-COMP:11605"/>
        <dbReference type="ChEBI" id="CHEBI:15378"/>
        <dbReference type="ChEBI" id="CHEBI:30013"/>
        <dbReference type="ChEBI" id="CHEBI:30616"/>
        <dbReference type="ChEBI" id="CHEBI:61977"/>
        <dbReference type="ChEBI" id="CHEBI:456216"/>
        <dbReference type="EC" id="2.7.11.1"/>
    </reaction>
</comment>
<evidence type="ECO:0000259" key="15">
    <source>
        <dbReference type="PROSITE" id="PS50908"/>
    </source>
</evidence>
<dbReference type="FunFam" id="3.30.200.20:FF:000379">
    <property type="entry name" value="eIF-2-alpha kinase GCN2"/>
    <property type="match status" value="1"/>
</dbReference>
<evidence type="ECO:0000313" key="17">
    <source>
        <dbReference type="Proteomes" id="UP000654922"/>
    </source>
</evidence>
<evidence type="ECO:0000256" key="10">
    <source>
        <dbReference type="PIRSR" id="PIRSR000660-1"/>
    </source>
</evidence>
<dbReference type="SMART" id="SM00220">
    <property type="entry name" value="S_TKc"/>
    <property type="match status" value="2"/>
</dbReference>
<dbReference type="PROSITE" id="PS50011">
    <property type="entry name" value="PROTEIN_KINASE_DOM"/>
    <property type="match status" value="2"/>
</dbReference>
<evidence type="ECO:0000256" key="9">
    <source>
        <dbReference type="ARBA" id="ARBA00048679"/>
    </source>
</evidence>
<feature type="region of interest" description="Disordered" evidence="13">
    <location>
        <begin position="176"/>
        <end position="200"/>
    </location>
</feature>
<dbReference type="InterPro" id="IPR016135">
    <property type="entry name" value="UBQ-conjugating_enzyme/RWD"/>
</dbReference>
<dbReference type="GO" id="GO:0004694">
    <property type="term" value="F:eukaryotic translation initiation factor 2alpha kinase activity"/>
    <property type="evidence" value="ECO:0007669"/>
    <property type="project" value="InterPro"/>
</dbReference>
<dbReference type="InterPro" id="IPR024435">
    <property type="entry name" value="HisRS-related_dom"/>
</dbReference>
<evidence type="ECO:0000256" key="4">
    <source>
        <dbReference type="ARBA" id="ARBA00022741"/>
    </source>
</evidence>
<accession>A0A8H6Q1G5</accession>
<dbReference type="InterPro" id="IPR006575">
    <property type="entry name" value="RWD_dom"/>
</dbReference>
<keyword evidence="3" id="KW-0808">Transferase</keyword>
<dbReference type="PIRSF" id="PIRSF000660">
    <property type="entry name" value="Ser/Thr_PK_GCN2"/>
    <property type="match status" value="1"/>
</dbReference>
<sequence>MPHKKKNPSNVHKNGSPRAERKQSTPNTTPLAQPGLATTNYQEIHQNEAEALRSIYGDDFEEIEHRPSAWQQTSDVAFKLHLRASSNPEVRVDLLVELPTTYPKTYPNLSLGNSENIRHRARLKIQDIIRNKPKELLGSEMIYELAVSIQDVLEDVAQAQAQDKDLPSLEEERMEQEAAANQRAELERQEELRKQEAATAEEERALQQLLEDKLRERTKARLSRRKSRSSGAGLSGSVDAVDHFPDAITFDPPLIINDANEQPLAFRAVYGKTLLQSSPGKQTFTVRPVVSESRSHAPLIVLKELSLDGNGTALLCFRERMRASEDKLDALKRLRHPNLVDFIGFKIYRPLDSFDAQDSTWRVYLLLEYANKGTLSEFLDIVGSVSVEIIRSWMIQLLEALEFYHRSGFVHGNIHCGRILLFRNPQGGTIVKLQGSIEDALPDTENSKRALTTPKSPFWMPPELTQESTPPTMKTDVWDMGIVFLQMAFGKDVLQRYTSANALMGTLGLSAPLQDLLHEFFRPDPKKRPTAFQLQPFEFFRVATPLIASTSTSNSVSLPRRPRLDSTGGLPAFSRYHQDFDEAGRLGKGGFGQVVKARNKLDGRFYAIKKISQRSASALKDTLSEIMLLSRLNHPYVVRYFTAWLEEDYDHIDEEAISSTEGDPFASRDGNGFGYSTGGLDFISSSGYPKIEFASDSEDEHDVNLSQGDGTESYDAYREESAAGTELNQVRSGSQGRAHLTTLYIQMEYCEKHTLRDLIKNGLYDDIDRSWRLFRQILDGLSHIHSHGIIHRDLKPDNIFIDVASNPRIGDFGLATSGQFTTAVRSSTTADFEGNLTRSLGTTYYVAPEMKSGFGGHYNEKVDMYSLGIIFFEMCHPLPTGMERDQTLRAIREEHHVLPPTFQYSEKAVQGSIIESLLSHNPKERPSASELLQSGKIPLQVEEETFRRAIVHLLSDPNAPDYKKILSAIFSQSPKKYEDIAWDVDSRAAPVANELLVQSLVKERLTAIFRRHGAVETTRQMLFPRSQHYRSGAVRLLDASGNQLQLPFDLTLPNARSISRQDPSLEKTFAFGTVYREMPHGSEPRTHKEVDFDIVSHNTLDLALKEAEVIKVLDEIIEEFPPLRSSPMSFLINHSDLLQLIMEFCRITPSQVPLVKEVISKLNFGKWTMQKIRSELRSPAIGVASTSLDDLARFDFRDTPKQAQNRLRTIMEGTEFAERLSPIFARMNILVTYLQGFDVKRKIFINPLGSLNDKFFRGSILFQCVFDTKRRDVFAAGGRYDRLVQEFSPKGRTSCSQTHAVGFNLSWDRLGSAMLEYIKSTTKAPTKHAESDAGAFWKTRRCDVLVASFDSTVLRTMGVKLVQDLWASDISAELAVDASSLEELLSEYKEHNHSWIVIAKQDSKERGFKVRCLVPKEELDIRSSELIPWLRNEIRARNQREGAPDLRQSRLPSQSDAIAGANERSSDVRILTSQHRSKKTNRRNIVESALIRSREVVEKAINGPIAAIDTRDDLLEAIRDTRLSDPESWRSVIQSAPLTERKYLSQVHELLLDLSNECRANDGPDNVSNVSNAFIYNYRTGSCLYYDLGRGSEK</sequence>
<dbReference type="FunFam" id="3.30.930.10:FF:000074">
    <property type="entry name" value="Serine/threonine-protein kinase gcn2"/>
    <property type="match status" value="1"/>
</dbReference>
<dbReference type="GO" id="GO:0005634">
    <property type="term" value="C:nucleus"/>
    <property type="evidence" value="ECO:0007669"/>
    <property type="project" value="TreeGrafter"/>
</dbReference>
<feature type="domain" description="RWD" evidence="15">
    <location>
        <begin position="47"/>
        <end position="156"/>
    </location>
</feature>
<dbReference type="PANTHER" id="PTHR11042:SF136">
    <property type="entry name" value="EIF-2-ALPHA KINASE GCN2"/>
    <property type="match status" value="1"/>
</dbReference>
<feature type="binding site" evidence="12">
    <location>
        <position position="610"/>
    </location>
    <ligand>
        <name>ATP</name>
        <dbReference type="ChEBI" id="CHEBI:30616"/>
    </ligand>
</feature>
<comment type="similarity">
    <text evidence="7">Belongs to the protein kinase superfamily. Ser/Thr protein kinase family. GCN2 subfamily.</text>
</comment>
<dbReference type="OrthoDB" id="341578at2759"/>
<dbReference type="Gene3D" id="3.30.930.10">
    <property type="entry name" value="Bira Bifunctional Protein, Domain 2"/>
    <property type="match status" value="1"/>
</dbReference>
<dbReference type="SUPFAM" id="SSF54495">
    <property type="entry name" value="UBC-like"/>
    <property type="match status" value="1"/>
</dbReference>
<feature type="binding site" evidence="11">
    <location>
        <begin position="586"/>
        <end position="594"/>
    </location>
    <ligand>
        <name>ATP</name>
        <dbReference type="ChEBI" id="CHEBI:30616"/>
    </ligand>
</feature>
<dbReference type="PROSITE" id="PS50908">
    <property type="entry name" value="RWD"/>
    <property type="match status" value="1"/>
</dbReference>
<feature type="region of interest" description="Disordered" evidence="13">
    <location>
        <begin position="1"/>
        <end position="35"/>
    </location>
</feature>
<comment type="catalytic activity">
    <reaction evidence="9">
        <text>L-seryl-[protein] + ATP = O-phospho-L-seryl-[protein] + ADP + H(+)</text>
        <dbReference type="Rhea" id="RHEA:17989"/>
        <dbReference type="Rhea" id="RHEA-COMP:9863"/>
        <dbReference type="Rhea" id="RHEA-COMP:11604"/>
        <dbReference type="ChEBI" id="CHEBI:15378"/>
        <dbReference type="ChEBI" id="CHEBI:29999"/>
        <dbReference type="ChEBI" id="CHEBI:30616"/>
        <dbReference type="ChEBI" id="CHEBI:83421"/>
        <dbReference type="ChEBI" id="CHEBI:456216"/>
        <dbReference type="EC" id="2.7.11.1"/>
    </reaction>
</comment>
<evidence type="ECO:0000256" key="6">
    <source>
        <dbReference type="ARBA" id="ARBA00022840"/>
    </source>
</evidence>
<dbReference type="Pfam" id="PF13393">
    <property type="entry name" value="tRNA-synt_His"/>
    <property type="match status" value="1"/>
</dbReference>
<evidence type="ECO:0000256" key="8">
    <source>
        <dbReference type="ARBA" id="ARBA00047899"/>
    </source>
</evidence>
<keyword evidence="5" id="KW-0418">Kinase</keyword>
<keyword evidence="4 11" id="KW-0547">Nucleotide-binding</keyword>
<dbReference type="PROSITE" id="PS00108">
    <property type="entry name" value="PROTEIN_KINASE_ST"/>
    <property type="match status" value="1"/>
</dbReference>
<evidence type="ECO:0000256" key="12">
    <source>
        <dbReference type="PROSITE-ProRule" id="PRU10141"/>
    </source>
</evidence>
<dbReference type="InterPro" id="IPR041715">
    <property type="entry name" value="HisRS-like_core"/>
</dbReference>
<evidence type="ECO:0000259" key="14">
    <source>
        <dbReference type="PROSITE" id="PS50011"/>
    </source>
</evidence>
<dbReference type="EMBL" id="JACBAE010001319">
    <property type="protein sequence ID" value="KAF7165331.1"/>
    <property type="molecule type" value="Genomic_DNA"/>
</dbReference>
<dbReference type="Gene3D" id="3.10.110.10">
    <property type="entry name" value="Ubiquitin Conjugating Enzyme"/>
    <property type="match status" value="1"/>
</dbReference>